<reference evidence="2" key="1">
    <citation type="journal article" date="2019" name="Int. J. Syst. Evol. Microbiol.">
        <title>The Global Catalogue of Microorganisms (GCM) 10K type strain sequencing project: providing services to taxonomists for standard genome sequencing and annotation.</title>
        <authorList>
            <consortium name="The Broad Institute Genomics Platform"/>
            <consortium name="The Broad Institute Genome Sequencing Center for Infectious Disease"/>
            <person name="Wu L."/>
            <person name="Ma J."/>
        </authorList>
    </citation>
    <scope>NUCLEOTIDE SEQUENCE [LARGE SCALE GENOMIC DNA]</scope>
    <source>
        <strain evidence="2">CCUG 54822</strain>
    </source>
</reference>
<keyword evidence="2" id="KW-1185">Reference proteome</keyword>
<evidence type="ECO:0000313" key="2">
    <source>
        <dbReference type="Proteomes" id="UP001597178"/>
    </source>
</evidence>
<organism evidence="1 2">
    <name type="scientific">Lentibacillus salinarum</name>
    <dbReference type="NCBI Taxonomy" id="446820"/>
    <lineage>
        <taxon>Bacteria</taxon>
        <taxon>Bacillati</taxon>
        <taxon>Bacillota</taxon>
        <taxon>Bacilli</taxon>
        <taxon>Bacillales</taxon>
        <taxon>Bacillaceae</taxon>
        <taxon>Lentibacillus</taxon>
    </lineage>
</organism>
<gene>
    <name evidence="1" type="ORF">ACFQ4A_03745</name>
</gene>
<dbReference type="EMBL" id="JBHTNH010000003">
    <property type="protein sequence ID" value="MFD1360792.1"/>
    <property type="molecule type" value="Genomic_DNA"/>
</dbReference>
<protein>
    <submittedName>
        <fullName evidence="1">Uncharacterized protein</fullName>
    </submittedName>
</protein>
<accession>A0ABW3ZRT9</accession>
<dbReference type="Proteomes" id="UP001597178">
    <property type="component" value="Unassembled WGS sequence"/>
</dbReference>
<proteinExistence type="predicted"/>
<sequence length="59" mass="6918">MQDNLVCFQHNTEQCSCSDDELIEEVQELISRFQDPGISEKTRKEIFNKIIQLTDQLTD</sequence>
<comment type="caution">
    <text evidence="1">The sequence shown here is derived from an EMBL/GenBank/DDBJ whole genome shotgun (WGS) entry which is preliminary data.</text>
</comment>
<dbReference type="RefSeq" id="WP_382397720.1">
    <property type="nucleotide sequence ID" value="NZ_JBHTNH010000003.1"/>
</dbReference>
<name>A0ABW3ZRT9_9BACI</name>
<evidence type="ECO:0000313" key="1">
    <source>
        <dbReference type="EMBL" id="MFD1360792.1"/>
    </source>
</evidence>